<protein>
    <recommendedName>
        <fullName evidence="2">Superoxide dismutase [Cu-Zn]</fullName>
        <ecNumber evidence="2">1.15.1.1</ecNumber>
    </recommendedName>
</protein>
<dbReference type="Gene3D" id="2.60.40.200">
    <property type="entry name" value="Superoxide dismutase, copper/zinc binding domain"/>
    <property type="match status" value="1"/>
</dbReference>
<dbReference type="InterPro" id="IPR036423">
    <property type="entry name" value="SOD-like_Cu/Zn_dom_sf"/>
</dbReference>
<dbReference type="PROSITE" id="PS00087">
    <property type="entry name" value="SOD_CU_ZN_1"/>
    <property type="match status" value="1"/>
</dbReference>
<dbReference type="SUPFAM" id="SSF49329">
    <property type="entry name" value="Cu,Zn superoxide dismutase-like"/>
    <property type="match status" value="1"/>
</dbReference>
<evidence type="ECO:0000256" key="1">
    <source>
        <dbReference type="ARBA" id="ARBA00010457"/>
    </source>
</evidence>
<dbReference type="RefSeq" id="WP_369339656.1">
    <property type="nucleotide sequence ID" value="NZ_JBFYGN010000021.1"/>
</dbReference>
<feature type="chain" id="PRO_5045886657" description="Superoxide dismutase [Cu-Zn]" evidence="3">
    <location>
        <begin position="17"/>
        <end position="173"/>
    </location>
</feature>
<dbReference type="PROSITE" id="PS51257">
    <property type="entry name" value="PROKAR_LIPOPROTEIN"/>
    <property type="match status" value="1"/>
</dbReference>
<accession>A0ABV3ZYK4</accession>
<keyword evidence="2" id="KW-0186">Copper</keyword>
<keyword evidence="2" id="KW-0479">Metal-binding</keyword>
<dbReference type="PRINTS" id="PR00068">
    <property type="entry name" value="CUZNDISMTASE"/>
</dbReference>
<dbReference type="PROSITE" id="PS00332">
    <property type="entry name" value="SOD_CU_ZN_2"/>
    <property type="match status" value="1"/>
</dbReference>
<dbReference type="InterPro" id="IPR018152">
    <property type="entry name" value="SOD_Cu/Zn_BS"/>
</dbReference>
<comment type="cofactor">
    <cofactor evidence="2">
        <name>Zn(2+)</name>
        <dbReference type="ChEBI" id="CHEBI:29105"/>
    </cofactor>
    <text evidence="2">Binds 1 zinc ion per subunit.</text>
</comment>
<reference evidence="5 6" key="1">
    <citation type="journal article" date="2013" name="Int. J. Syst. Evol. Microbiol.">
        <title>Comamonas guangdongensis sp. nov., isolated from subterranean forest sediment, and emended description of the genus Comamonas.</title>
        <authorList>
            <person name="Zhang J."/>
            <person name="Wang Y."/>
            <person name="Zhou S."/>
            <person name="Wu C."/>
            <person name="He J."/>
            <person name="Li F."/>
        </authorList>
    </citation>
    <scope>NUCLEOTIDE SEQUENCE [LARGE SCALE GENOMIC DNA]</scope>
    <source>
        <strain evidence="5 6">CCTCC AB2011133</strain>
    </source>
</reference>
<dbReference type="EMBL" id="JBFYGN010000021">
    <property type="protein sequence ID" value="MEX8194480.1"/>
    <property type="molecule type" value="Genomic_DNA"/>
</dbReference>
<evidence type="ECO:0000313" key="5">
    <source>
        <dbReference type="EMBL" id="MEX8194480.1"/>
    </source>
</evidence>
<keyword evidence="2" id="KW-0862">Zinc</keyword>
<feature type="domain" description="Superoxide dismutase copper/zinc binding" evidence="4">
    <location>
        <begin position="40"/>
        <end position="169"/>
    </location>
</feature>
<dbReference type="CDD" id="cd00305">
    <property type="entry name" value="Cu-Zn_Superoxide_Dismutase"/>
    <property type="match status" value="1"/>
</dbReference>
<dbReference type="InterPro" id="IPR024134">
    <property type="entry name" value="SOD_Cu/Zn_/chaperone"/>
</dbReference>
<organism evidence="5 6">
    <name type="scientific">Comamonas guangdongensis</name>
    <dbReference type="NCBI Taxonomy" id="510515"/>
    <lineage>
        <taxon>Bacteria</taxon>
        <taxon>Pseudomonadati</taxon>
        <taxon>Pseudomonadota</taxon>
        <taxon>Betaproteobacteria</taxon>
        <taxon>Burkholderiales</taxon>
        <taxon>Comamonadaceae</taxon>
        <taxon>Comamonas</taxon>
    </lineage>
</organism>
<name>A0ABV3ZYK4_9BURK</name>
<proteinExistence type="inferred from homology"/>
<keyword evidence="2" id="KW-0560">Oxidoreductase</keyword>
<evidence type="ECO:0000256" key="2">
    <source>
        <dbReference type="RuleBase" id="RU000393"/>
    </source>
</evidence>
<dbReference type="Proteomes" id="UP001561046">
    <property type="component" value="Unassembled WGS sequence"/>
</dbReference>
<sequence>MHHRYLLAALAASALAACGTTAPSQIRADARLGAIGNSGVSGNIGFTQQPGQKVMLHAVVRGLAPNSEHGFHIHERGDCGDNGNAAGGHFNPRHASHGRYDAAMHHLGDLPSLKADANGVAVVDMESTELSLAGPESIMGRALIVHTSPDDYMTQPTGNSGARIACAVIESRQ</sequence>
<keyword evidence="3" id="KW-0732">Signal</keyword>
<comment type="catalytic activity">
    <reaction evidence="2">
        <text>2 superoxide + 2 H(+) = H2O2 + O2</text>
        <dbReference type="Rhea" id="RHEA:20696"/>
        <dbReference type="ChEBI" id="CHEBI:15378"/>
        <dbReference type="ChEBI" id="CHEBI:15379"/>
        <dbReference type="ChEBI" id="CHEBI:16240"/>
        <dbReference type="ChEBI" id="CHEBI:18421"/>
        <dbReference type="EC" id="1.15.1.1"/>
    </reaction>
</comment>
<dbReference type="Pfam" id="PF00080">
    <property type="entry name" value="Sod_Cu"/>
    <property type="match status" value="1"/>
</dbReference>
<evidence type="ECO:0000256" key="3">
    <source>
        <dbReference type="SAM" id="SignalP"/>
    </source>
</evidence>
<evidence type="ECO:0000313" key="6">
    <source>
        <dbReference type="Proteomes" id="UP001561046"/>
    </source>
</evidence>
<dbReference type="EC" id="1.15.1.1" evidence="2"/>
<keyword evidence="6" id="KW-1185">Reference proteome</keyword>
<feature type="signal peptide" evidence="3">
    <location>
        <begin position="1"/>
        <end position="16"/>
    </location>
</feature>
<dbReference type="PANTHER" id="PTHR10003">
    <property type="entry name" value="SUPEROXIDE DISMUTASE CU-ZN -RELATED"/>
    <property type="match status" value="1"/>
</dbReference>
<evidence type="ECO:0000259" key="4">
    <source>
        <dbReference type="Pfam" id="PF00080"/>
    </source>
</evidence>
<comment type="cofactor">
    <cofactor evidence="2">
        <name>Cu cation</name>
        <dbReference type="ChEBI" id="CHEBI:23378"/>
    </cofactor>
    <text evidence="2">Binds 1 copper ion per subunit.</text>
</comment>
<comment type="function">
    <text evidence="2">Destroys radicals which are normally produced within the cells and which are toxic to biological systems.</text>
</comment>
<dbReference type="InterPro" id="IPR001424">
    <property type="entry name" value="SOD_Cu_Zn_dom"/>
</dbReference>
<comment type="caution">
    <text evidence="5">The sequence shown here is derived from an EMBL/GenBank/DDBJ whole genome shotgun (WGS) entry which is preliminary data.</text>
</comment>
<gene>
    <name evidence="5" type="ORF">AB6724_16730</name>
</gene>
<comment type="similarity">
    <text evidence="1 2">Belongs to the Cu-Zn superoxide dismutase family.</text>
</comment>